<dbReference type="EMBL" id="WNWR01000105">
    <property type="protein sequence ID" value="KAE9991206.1"/>
    <property type="molecule type" value="Genomic_DNA"/>
</dbReference>
<accession>A0A8H3UYA2</accession>
<evidence type="ECO:0000313" key="6">
    <source>
        <dbReference type="Proteomes" id="UP000447873"/>
    </source>
</evidence>
<dbReference type="AlphaFoldDB" id="A0A8H3UYA2"/>
<proteinExistence type="predicted"/>
<feature type="region of interest" description="Disordered" evidence="1">
    <location>
        <begin position="1"/>
        <end position="41"/>
    </location>
</feature>
<dbReference type="Proteomes" id="UP000490939">
    <property type="component" value="Unassembled WGS sequence"/>
</dbReference>
<gene>
    <name evidence="3" type="ORF">BLS_001236</name>
    <name evidence="4" type="ORF">EG327_000327</name>
    <name evidence="2" type="ORF">EG328_008527</name>
</gene>
<dbReference type="EMBL" id="WNWQ01000127">
    <property type="protein sequence ID" value="KAE9977616.1"/>
    <property type="molecule type" value="Genomic_DNA"/>
</dbReference>
<feature type="compositionally biased region" description="Basic and acidic residues" evidence="1">
    <location>
        <begin position="28"/>
        <end position="41"/>
    </location>
</feature>
<evidence type="ECO:0000313" key="4">
    <source>
        <dbReference type="EMBL" id="KAE9991206.1"/>
    </source>
</evidence>
<evidence type="ECO:0000256" key="1">
    <source>
        <dbReference type="SAM" id="MobiDB-lite"/>
    </source>
</evidence>
<protein>
    <submittedName>
        <fullName evidence="3">Uncharacterized protein</fullName>
    </submittedName>
</protein>
<evidence type="ECO:0000313" key="5">
    <source>
        <dbReference type="Proteomes" id="UP000433883"/>
    </source>
</evidence>
<evidence type="ECO:0000313" key="7">
    <source>
        <dbReference type="Proteomes" id="UP000490939"/>
    </source>
</evidence>
<organism evidence="3 5">
    <name type="scientific">Venturia inaequalis</name>
    <name type="common">Apple scab fungus</name>
    <dbReference type="NCBI Taxonomy" id="5025"/>
    <lineage>
        <taxon>Eukaryota</taxon>
        <taxon>Fungi</taxon>
        <taxon>Dikarya</taxon>
        <taxon>Ascomycota</taxon>
        <taxon>Pezizomycotina</taxon>
        <taxon>Dothideomycetes</taxon>
        <taxon>Pleosporomycetidae</taxon>
        <taxon>Venturiales</taxon>
        <taxon>Venturiaceae</taxon>
        <taxon>Venturia</taxon>
    </lineage>
</organism>
<evidence type="ECO:0000313" key="2">
    <source>
        <dbReference type="EMBL" id="KAE9966906.1"/>
    </source>
</evidence>
<reference evidence="3 5" key="1">
    <citation type="submission" date="2019-11" db="EMBL/GenBank/DDBJ databases">
        <title>Venturia inaequalis Genome Resource.</title>
        <authorList>
            <person name="Lichtner F.J."/>
        </authorList>
    </citation>
    <scope>NUCLEOTIDE SEQUENCE [LARGE SCALE GENOMIC DNA]</scope>
    <source>
        <strain evidence="2 6">120213</strain>
        <strain evidence="3">Bline_iso_100314</strain>
        <strain evidence="4 7">DMI_063113</strain>
    </source>
</reference>
<dbReference type="EMBL" id="WNWS01000487">
    <property type="protein sequence ID" value="KAE9966906.1"/>
    <property type="molecule type" value="Genomic_DNA"/>
</dbReference>
<comment type="caution">
    <text evidence="3">The sequence shown here is derived from an EMBL/GenBank/DDBJ whole genome shotgun (WGS) entry which is preliminary data.</text>
</comment>
<dbReference type="Proteomes" id="UP000433883">
    <property type="component" value="Unassembled WGS sequence"/>
</dbReference>
<name>A0A8H3UYA2_VENIN</name>
<keyword evidence="7" id="KW-1185">Reference proteome</keyword>
<sequence>MNSSSHKRGLSTDESSTAKRAKTSSAKRHIEPKYEEHGQTLRERKKWAKQNWMWIYIPSRQKTSADDPFRFEILETYETPQDASNGIMNYHCRDEDAWERTDMGVRWKDWDMTKDEDQCWTYQYVADQEKGFSTVYSVKRMPLKRAGTVVNNAWDDILRFGT</sequence>
<evidence type="ECO:0000313" key="3">
    <source>
        <dbReference type="EMBL" id="KAE9977616.1"/>
    </source>
</evidence>
<dbReference type="Proteomes" id="UP000447873">
    <property type="component" value="Unassembled WGS sequence"/>
</dbReference>